<evidence type="ECO:0000256" key="9">
    <source>
        <dbReference type="SAM" id="Coils"/>
    </source>
</evidence>
<evidence type="ECO:0000313" key="14">
    <source>
        <dbReference type="Proteomes" id="UP001217582"/>
    </source>
</evidence>
<keyword evidence="8" id="KW-0472">Membrane</keyword>
<evidence type="ECO:0000313" key="13">
    <source>
        <dbReference type="EMBL" id="WFD14596.1"/>
    </source>
</evidence>
<dbReference type="PANTHER" id="PTHR46009:SF1">
    <property type="entry name" value="VACUOLAR PROTEIN SORTING-ASSOCIATED PROTEIN VTA1 HOMOLOG"/>
    <property type="match status" value="1"/>
</dbReference>
<evidence type="ECO:0008006" key="15">
    <source>
        <dbReference type="Google" id="ProtNLM"/>
    </source>
</evidence>
<evidence type="ECO:0000256" key="5">
    <source>
        <dbReference type="ARBA" id="ARBA00022490"/>
    </source>
</evidence>
<dbReference type="GO" id="GO:0005771">
    <property type="term" value="C:multivesicular body"/>
    <property type="evidence" value="ECO:0007669"/>
    <property type="project" value="TreeGrafter"/>
</dbReference>
<feature type="region of interest" description="Disordered" evidence="10">
    <location>
        <begin position="157"/>
        <end position="204"/>
    </location>
</feature>
<evidence type="ECO:0000256" key="2">
    <source>
        <dbReference type="ARBA" id="ARBA00004496"/>
    </source>
</evidence>
<dbReference type="Pfam" id="PF04652">
    <property type="entry name" value="Vta1"/>
    <property type="match status" value="1"/>
</dbReference>
<dbReference type="InterPro" id="IPR039431">
    <property type="entry name" value="Vta1/CALS_N"/>
</dbReference>
<accession>A0AAJ5YX54</accession>
<gene>
    <name evidence="13" type="ORF">MARU1_000602</name>
</gene>
<feature type="domain" description="Vta1 C-terminal" evidence="12">
    <location>
        <begin position="249"/>
        <end position="282"/>
    </location>
</feature>
<keyword evidence="4" id="KW-0813">Transport</keyword>
<dbReference type="Pfam" id="PF18097">
    <property type="entry name" value="Vta1_C"/>
    <property type="match status" value="1"/>
</dbReference>
<dbReference type="Gene3D" id="1.20.5.420">
    <property type="entry name" value="Immunoglobulin FC, subunit C"/>
    <property type="match status" value="1"/>
</dbReference>
<proteinExistence type="inferred from homology"/>
<keyword evidence="7" id="KW-0653">Protein transport</keyword>
<comment type="similarity">
    <text evidence="3">Belongs to the VTA1 family.</text>
</comment>
<evidence type="ECO:0000256" key="10">
    <source>
        <dbReference type="SAM" id="MobiDB-lite"/>
    </source>
</evidence>
<comment type="subcellular location">
    <subcellularLocation>
        <location evidence="2">Cytoplasm</location>
    </subcellularLocation>
    <subcellularLocation>
        <location evidence="1">Endosome membrane</location>
        <topology evidence="1">Peripheral membrane protein</topology>
    </subcellularLocation>
</comment>
<dbReference type="PANTHER" id="PTHR46009">
    <property type="entry name" value="VACUOLAR PROTEIN SORTING-ASSOCIATED PROTEIN VTA1 HOMOLOG"/>
    <property type="match status" value="1"/>
</dbReference>
<name>A0AAJ5YX54_9BASI</name>
<dbReference type="Proteomes" id="UP001217582">
    <property type="component" value="Chromosome 1"/>
</dbReference>
<reference evidence="13 14" key="1">
    <citation type="submission" date="2023-03" db="EMBL/GenBank/DDBJ databases">
        <title>Mating type loci evolution in Malassezia.</title>
        <authorList>
            <person name="Coelho M.A."/>
        </authorList>
    </citation>
    <scope>NUCLEOTIDE SEQUENCE [LARGE SCALE GENOMIC DNA]</scope>
    <source>
        <strain evidence="13 14">CBS 13387</strain>
    </source>
</reference>
<evidence type="ECO:0000259" key="12">
    <source>
        <dbReference type="Pfam" id="PF18097"/>
    </source>
</evidence>
<dbReference type="InterPro" id="IPR044538">
    <property type="entry name" value="Vta1-like"/>
</dbReference>
<evidence type="ECO:0000259" key="11">
    <source>
        <dbReference type="Pfam" id="PF04652"/>
    </source>
</evidence>
<keyword evidence="14" id="KW-1185">Reference proteome</keyword>
<dbReference type="GO" id="GO:0010008">
    <property type="term" value="C:endosome membrane"/>
    <property type="evidence" value="ECO:0007669"/>
    <property type="project" value="UniProtKB-SubCell"/>
</dbReference>
<dbReference type="InterPro" id="IPR041212">
    <property type="entry name" value="Vta1_C"/>
</dbReference>
<protein>
    <recommendedName>
        <fullName evidence="15">Vacuolar protein sorting-associated protein VTA1</fullName>
    </recommendedName>
</protein>
<dbReference type="Gene3D" id="1.25.40.270">
    <property type="entry name" value="Vacuolar protein sorting-associated protein vta1"/>
    <property type="match status" value="1"/>
</dbReference>
<dbReference type="GO" id="GO:0015031">
    <property type="term" value="P:protein transport"/>
    <property type="evidence" value="ECO:0007669"/>
    <property type="project" value="UniProtKB-KW"/>
</dbReference>
<evidence type="ECO:0000256" key="7">
    <source>
        <dbReference type="ARBA" id="ARBA00022927"/>
    </source>
</evidence>
<feature type="compositionally biased region" description="Pro residues" evidence="10">
    <location>
        <begin position="181"/>
        <end position="192"/>
    </location>
</feature>
<evidence type="ECO:0000256" key="4">
    <source>
        <dbReference type="ARBA" id="ARBA00022448"/>
    </source>
</evidence>
<dbReference type="GO" id="GO:0032511">
    <property type="term" value="P:late endosome to vacuole transport via multivesicular body sorting pathway"/>
    <property type="evidence" value="ECO:0007669"/>
    <property type="project" value="InterPro"/>
</dbReference>
<dbReference type="InterPro" id="IPR023175">
    <property type="entry name" value="Vta1/CALS_N_sf"/>
</dbReference>
<keyword evidence="5" id="KW-0963">Cytoplasm</keyword>
<dbReference type="EMBL" id="CP119916">
    <property type="protein sequence ID" value="WFD14596.1"/>
    <property type="molecule type" value="Genomic_DNA"/>
</dbReference>
<feature type="coiled-coil region" evidence="9">
    <location>
        <begin position="52"/>
        <end position="79"/>
    </location>
</feature>
<evidence type="ECO:0000256" key="8">
    <source>
        <dbReference type="ARBA" id="ARBA00023136"/>
    </source>
</evidence>
<evidence type="ECO:0000256" key="6">
    <source>
        <dbReference type="ARBA" id="ARBA00022753"/>
    </source>
</evidence>
<organism evidence="13 14">
    <name type="scientific">Malassezia arunalokei</name>
    <dbReference type="NCBI Taxonomy" id="1514897"/>
    <lineage>
        <taxon>Eukaryota</taxon>
        <taxon>Fungi</taxon>
        <taxon>Dikarya</taxon>
        <taxon>Basidiomycota</taxon>
        <taxon>Ustilaginomycotina</taxon>
        <taxon>Malasseziomycetes</taxon>
        <taxon>Malasseziales</taxon>
        <taxon>Malasseziaceae</taxon>
        <taxon>Malassezia</taxon>
    </lineage>
</organism>
<evidence type="ECO:0000256" key="1">
    <source>
        <dbReference type="ARBA" id="ARBA00004481"/>
    </source>
</evidence>
<sequence>MPFAMPPDVPAALKGVASMLARADQVAKADPVMAYWCKYYAAQIGIDEAAGKADAQAFLMQLMDDLERLKAELSAQEAVHSETVAYAYVETFALRIFVGADNEDRQGHATRATAQAFAAASKFLEVLRAFGPLDDDIQTKIKYAKWKATQIHKALRCGQQPAPGPSAPRTEEDEVFSQLTTPPPTEPPPTAPPRDHTEPSLPIVPTKHEGEALRTNAQGTYACEEAAAPTISPTPPQEEERADCPLSVRDIAHVQKLSRWASSALDYEDIETARKHLREALMTLDAAAAQQP</sequence>
<keyword evidence="9" id="KW-0175">Coiled coil</keyword>
<dbReference type="AlphaFoldDB" id="A0AAJ5YX54"/>
<keyword evidence="6" id="KW-0967">Endosome</keyword>
<evidence type="ECO:0000256" key="3">
    <source>
        <dbReference type="ARBA" id="ARBA00007895"/>
    </source>
</evidence>
<feature type="domain" description="Vta1/callose synthase N-terminal" evidence="11">
    <location>
        <begin position="16"/>
        <end position="156"/>
    </location>
</feature>